<dbReference type="InterPro" id="IPR050039">
    <property type="entry name" value="MAB_1171c-like"/>
</dbReference>
<feature type="transmembrane region" description="Helical" evidence="1">
    <location>
        <begin position="225"/>
        <end position="246"/>
    </location>
</feature>
<dbReference type="RefSeq" id="WP_350719956.1">
    <property type="nucleotide sequence ID" value="NZ_JBEPCO010000017.1"/>
</dbReference>
<dbReference type="EMBL" id="JBEPCV010000013">
    <property type="protein sequence ID" value="MER6905185.1"/>
    <property type="molecule type" value="Genomic_DNA"/>
</dbReference>
<keyword evidence="1" id="KW-0472">Membrane</keyword>
<evidence type="ECO:0000313" key="3">
    <source>
        <dbReference type="EMBL" id="MER6905185.1"/>
    </source>
</evidence>
<feature type="transmembrane region" description="Helical" evidence="1">
    <location>
        <begin position="70"/>
        <end position="90"/>
    </location>
</feature>
<gene>
    <name evidence="3" type="ORF">ABT322_15680</name>
</gene>
<feature type="transmembrane region" description="Helical" evidence="1">
    <location>
        <begin position="6"/>
        <end position="24"/>
    </location>
</feature>
<evidence type="ECO:0000256" key="1">
    <source>
        <dbReference type="SAM" id="Phobius"/>
    </source>
</evidence>
<keyword evidence="4" id="KW-1185">Reference proteome</keyword>
<dbReference type="Pfam" id="PF20182">
    <property type="entry name" value="DUF6545"/>
    <property type="match status" value="1"/>
</dbReference>
<dbReference type="Proteomes" id="UP001490330">
    <property type="component" value="Unassembled WGS sequence"/>
</dbReference>
<organism evidence="3 4">
    <name type="scientific">Streptomyces flaveolus</name>
    <dbReference type="NCBI Taxonomy" id="67297"/>
    <lineage>
        <taxon>Bacteria</taxon>
        <taxon>Bacillati</taxon>
        <taxon>Actinomycetota</taxon>
        <taxon>Actinomycetes</taxon>
        <taxon>Kitasatosporales</taxon>
        <taxon>Streptomycetaceae</taxon>
        <taxon>Streptomyces</taxon>
    </lineage>
</organism>
<dbReference type="InterPro" id="IPR046675">
    <property type="entry name" value="DUF6545"/>
</dbReference>
<evidence type="ECO:0000313" key="4">
    <source>
        <dbReference type="Proteomes" id="UP001490330"/>
    </source>
</evidence>
<keyword evidence="1" id="KW-1133">Transmembrane helix</keyword>
<dbReference type="NCBIfam" id="NF042915">
    <property type="entry name" value="MAB_1171c_fam"/>
    <property type="match status" value="1"/>
</dbReference>
<evidence type="ECO:0000259" key="2">
    <source>
        <dbReference type="Pfam" id="PF20182"/>
    </source>
</evidence>
<sequence length="397" mass="43614">MGPHFHIPYALPTVLLALAVLLKLPTFVRAWRNPEVRATTLLLVCATCVLVVVTPVNIERLNAWTGIPNFASPWAYSFLTASGATGLAMITRWREPPSERRRRGIRRIHWAYGGVVAGLWVTFFLASVPEPRVYDLDTYYAGTPWMREHILLYLGAHAVTGIVATRMLRQWSPTVTDRWVKSGVVFLLLGFAAGLVFDAAKLVAVGARWCGVDWDVLSTRLAPPFALLQASLVAVGFIVPQAGPALRNAVRDQREYLRLRPLWRALRVLAPAAAPARFGLWVPLDLRVMQRQQRIHDALRLLAPHFRHDVHERALAAARAAHGEARARDLAGAVALRAAIDAYAAGVPAPATERPPGIGTDISDHIGTISLALYRRRALAALGRRVTSTESGLNAHA</sequence>
<protein>
    <submittedName>
        <fullName evidence="3">MAB_1171c family putative transporter</fullName>
    </submittedName>
</protein>
<accession>A0ABV1VFB2</accession>
<feature type="transmembrane region" description="Helical" evidence="1">
    <location>
        <begin position="36"/>
        <end position="58"/>
    </location>
</feature>
<proteinExistence type="predicted"/>
<feature type="domain" description="DUF6545" evidence="2">
    <location>
        <begin position="250"/>
        <end position="354"/>
    </location>
</feature>
<name>A0ABV1VFB2_9ACTN</name>
<dbReference type="GeneID" id="97359628"/>
<comment type="caution">
    <text evidence="3">The sequence shown here is derived from an EMBL/GenBank/DDBJ whole genome shotgun (WGS) entry which is preliminary data.</text>
</comment>
<keyword evidence="1" id="KW-0812">Transmembrane</keyword>
<reference evidence="3 4" key="1">
    <citation type="submission" date="2024-06" db="EMBL/GenBank/DDBJ databases">
        <title>The Natural Products Discovery Center: Release of the First 8490 Sequenced Strains for Exploring Actinobacteria Biosynthetic Diversity.</title>
        <authorList>
            <person name="Kalkreuter E."/>
            <person name="Kautsar S.A."/>
            <person name="Yang D."/>
            <person name="Bader C.D."/>
            <person name="Teijaro C.N."/>
            <person name="Fluegel L."/>
            <person name="Davis C.M."/>
            <person name="Simpson J.R."/>
            <person name="Lauterbach L."/>
            <person name="Steele A.D."/>
            <person name="Gui C."/>
            <person name="Meng S."/>
            <person name="Li G."/>
            <person name="Viehrig K."/>
            <person name="Ye F."/>
            <person name="Su P."/>
            <person name="Kiefer A.F."/>
            <person name="Nichols A."/>
            <person name="Cepeda A.J."/>
            <person name="Yan W."/>
            <person name="Fan B."/>
            <person name="Jiang Y."/>
            <person name="Adhikari A."/>
            <person name="Zheng C.-J."/>
            <person name="Schuster L."/>
            <person name="Cowan T.M."/>
            <person name="Smanski M.J."/>
            <person name="Chevrette M.G."/>
            <person name="De Carvalho L.P.S."/>
            <person name="Shen B."/>
        </authorList>
    </citation>
    <scope>NUCLEOTIDE SEQUENCE [LARGE SCALE GENOMIC DNA]</scope>
    <source>
        <strain evidence="3 4">NPDC000632</strain>
    </source>
</reference>
<feature type="transmembrane region" description="Helical" evidence="1">
    <location>
        <begin position="180"/>
        <end position="205"/>
    </location>
</feature>
<feature type="transmembrane region" description="Helical" evidence="1">
    <location>
        <begin position="149"/>
        <end position="168"/>
    </location>
</feature>
<feature type="transmembrane region" description="Helical" evidence="1">
    <location>
        <begin position="110"/>
        <end position="129"/>
    </location>
</feature>